<comment type="caution">
    <text evidence="1">The sequence shown here is derived from an EMBL/GenBank/DDBJ whole genome shotgun (WGS) entry which is preliminary data.</text>
</comment>
<dbReference type="EMBL" id="NJGC01000004">
    <property type="protein sequence ID" value="PAM73128.1"/>
    <property type="molecule type" value="Genomic_DNA"/>
</dbReference>
<reference evidence="1 2" key="1">
    <citation type="submission" date="2017-06" db="EMBL/GenBank/DDBJ databases">
        <title>Genome sequencing and assembly of Stenotrophomonas maltophilia DF07.</title>
        <authorList>
            <person name="Iyer R."/>
        </authorList>
    </citation>
    <scope>NUCLEOTIDE SEQUENCE [LARGE SCALE GENOMIC DNA]</scope>
    <source>
        <strain evidence="1 2">DF07</strain>
    </source>
</reference>
<evidence type="ECO:0000313" key="2">
    <source>
        <dbReference type="Proteomes" id="UP000216433"/>
    </source>
</evidence>
<protein>
    <submittedName>
        <fullName evidence="1">Uncharacterized protein</fullName>
    </submittedName>
</protein>
<dbReference type="Proteomes" id="UP000216433">
    <property type="component" value="Unassembled WGS sequence"/>
</dbReference>
<dbReference type="AlphaFoldDB" id="A0A270NNI8"/>
<evidence type="ECO:0000313" key="1">
    <source>
        <dbReference type="EMBL" id="PAM73128.1"/>
    </source>
</evidence>
<sequence length="629" mass="69019">MATTWCPDLSADAAITLVGSAHDKFMELGSTTYNMAVSNLQGLNSVRLDPIDFNVDFRFADPQATFQRPRRPDLDEGALEFRAPDVPLPSAPGFVAAPISISEAPELDAQPPTLAFGAKPTTPNVVEPTLPVDPAPIVLPMEPTYVLPQVPTFEALNLPDVPNIALPEFDAEKPIFIEPPFNDTWQFEATPYVSTLVDTLTATLKPMIVGSQALPRIIEDAIFQRARSRIELDTQRNVDQAVSEFAARGFAEPQGMLAGRILEVRQAGQGAVAEASRDAAIKQFEESLANQRMAIAQGAALEGTLAQLHTDEQKLMLQAATFQRETVIAVLNARISVFNARLQAYQTDAQVLRDRIQAELAKVEVFRAQIEGERARGEINEQRVRLYESQLRGVTTLADFYRTRVEAVKVQADINRFGIDKYRAQVDAYEARWRAHVAEWQGYTASVEGEGKRADLYRTLVDANAKRVDAWAASNNMQFEAERLRMAQHGVDLDVWRAGITRWDATLSGERARLAAVGQAFDAKARIYSADAGVEQTASAAADRSFELGLARERADVEVQLQQAQMRVQQMLGLLAQSAEIQRAKAQISSQLAASTMSAVNYGASVSSGRSKSNSCSQNYSFQGEIADA</sequence>
<accession>A0A270NNI8</accession>
<organism evidence="1 2">
    <name type="scientific">Stenotrophomonas maltophilia</name>
    <name type="common">Pseudomonas maltophilia</name>
    <name type="synonym">Xanthomonas maltophilia</name>
    <dbReference type="NCBI Taxonomy" id="40324"/>
    <lineage>
        <taxon>Bacteria</taxon>
        <taxon>Pseudomonadati</taxon>
        <taxon>Pseudomonadota</taxon>
        <taxon>Gammaproteobacteria</taxon>
        <taxon>Lysobacterales</taxon>
        <taxon>Lysobacteraceae</taxon>
        <taxon>Stenotrophomonas</taxon>
        <taxon>Stenotrophomonas maltophilia group</taxon>
    </lineage>
</organism>
<proteinExistence type="predicted"/>
<gene>
    <name evidence="1" type="ORF">CEK00_04590</name>
</gene>
<name>A0A270NNI8_STEMA</name>